<organism evidence="2 3">
    <name type="scientific">Clathrus columnatus</name>
    <dbReference type="NCBI Taxonomy" id="1419009"/>
    <lineage>
        <taxon>Eukaryota</taxon>
        <taxon>Fungi</taxon>
        <taxon>Dikarya</taxon>
        <taxon>Basidiomycota</taxon>
        <taxon>Agaricomycotina</taxon>
        <taxon>Agaricomycetes</taxon>
        <taxon>Phallomycetidae</taxon>
        <taxon>Phallales</taxon>
        <taxon>Clathraceae</taxon>
        <taxon>Clathrus</taxon>
    </lineage>
</organism>
<keyword evidence="3" id="KW-1185">Reference proteome</keyword>
<name>A0AAV5AGE6_9AGAM</name>
<feature type="region of interest" description="Disordered" evidence="1">
    <location>
        <begin position="717"/>
        <end position="762"/>
    </location>
</feature>
<gene>
    <name evidence="2" type="ORF">Clacol_007965</name>
</gene>
<comment type="caution">
    <text evidence="2">The sequence shown here is derived from an EMBL/GenBank/DDBJ whole genome shotgun (WGS) entry which is preliminary data.</text>
</comment>
<dbReference type="Proteomes" id="UP001050691">
    <property type="component" value="Unassembled WGS sequence"/>
</dbReference>
<dbReference type="EMBL" id="BPWL01000009">
    <property type="protein sequence ID" value="GJJ13709.1"/>
    <property type="molecule type" value="Genomic_DNA"/>
</dbReference>
<proteinExistence type="predicted"/>
<protein>
    <submittedName>
        <fullName evidence="2">Uncharacterized protein</fullName>
    </submittedName>
</protein>
<evidence type="ECO:0000313" key="3">
    <source>
        <dbReference type="Proteomes" id="UP001050691"/>
    </source>
</evidence>
<evidence type="ECO:0000313" key="2">
    <source>
        <dbReference type="EMBL" id="GJJ13709.1"/>
    </source>
</evidence>
<feature type="region of interest" description="Disordered" evidence="1">
    <location>
        <begin position="377"/>
        <end position="441"/>
    </location>
</feature>
<feature type="compositionally biased region" description="Low complexity" evidence="1">
    <location>
        <begin position="408"/>
        <end position="424"/>
    </location>
</feature>
<feature type="region of interest" description="Disordered" evidence="1">
    <location>
        <begin position="566"/>
        <end position="594"/>
    </location>
</feature>
<reference evidence="2" key="1">
    <citation type="submission" date="2021-10" db="EMBL/GenBank/DDBJ databases">
        <title>De novo Genome Assembly of Clathrus columnatus (Basidiomycota, Fungi) Using Illumina and Nanopore Sequence Data.</title>
        <authorList>
            <person name="Ogiso-Tanaka E."/>
            <person name="Itagaki H."/>
            <person name="Hosoya T."/>
            <person name="Hosaka K."/>
        </authorList>
    </citation>
    <scope>NUCLEOTIDE SEQUENCE</scope>
    <source>
        <strain evidence="2">MO-923</strain>
    </source>
</reference>
<dbReference type="AlphaFoldDB" id="A0AAV5AGE6"/>
<feature type="compositionally biased region" description="Polar residues" evidence="1">
    <location>
        <begin position="427"/>
        <end position="441"/>
    </location>
</feature>
<sequence>MSYSPIQAPIIADDDEMTRLLEQMFGSAPVASNTALSGPSLQQTIAVTEGDANPVGDDANAWYAVEPVNEIKGKENDANENVDIVKEQAVITLPEQDIQTPNDDDNVLQTLENVYTDNSIFSSSGDMGINYQFPTRGSENVNDQTAMHGNVNSGINYEEADFQVDATSFDMIRYALEPNDSTSYMGNYFPDDENVVGDVDNSLSFPTPTQSTYPVAERSDFGSTGIVQNNNNNNVIIRDYDTVPITENDGLAGLGQTQAVGDYDNSLLPFPSPTRSNHLAAESGFLESNSDIENNDNDVGFDRLFPVHQNAVVGDSSQLSVAFNDTPALQGSGGFFILPYYDPSTGQISHVPFSIPIPNPAAGDHYPIPITQAVGAGEHNQDENNSSLCSPPPTQSSHPVVEGNISENNRNVQNNTDNTVVGDDSQIPVTNNNDLPQAPASVQGSGGFFLLPYYDPSTGQTTQVPFPVSALQGMAQSTTLHPTQPNEPRVANSSFNTGAQQPEFVQGNSQGSSIPPDMGPLDYTNPLTNFEASEMSGGVIHNANITNLPSVNHDWSQPIPSPSFHVSPIIGSKRPLNEDTDTTSRPRKCRYRGHVKPPAYLHPHSLEQRKSAPPYVKIGQKHVFLCNYIGPAEVNSSRICGEPLMTGKRNCLRHIAKHAEREEKMIQAGVLKLEEAHALFWVEKICFKCGHCEHQEFVWRTDGVRAKHEAEFHPEIFANRPKVVRKNKGKEKEGMGTGKKKKNGKGKGKGKEREEDINDENT</sequence>
<evidence type="ECO:0000256" key="1">
    <source>
        <dbReference type="SAM" id="MobiDB-lite"/>
    </source>
</evidence>
<accession>A0AAV5AGE6</accession>
<feature type="compositionally biased region" description="Basic residues" evidence="1">
    <location>
        <begin position="738"/>
        <end position="748"/>
    </location>
</feature>
<feature type="compositionally biased region" description="Basic residues" evidence="1">
    <location>
        <begin position="585"/>
        <end position="594"/>
    </location>
</feature>